<evidence type="ECO:0000313" key="10">
    <source>
        <dbReference type="WBParaSite" id="ACOC_0000732001-mRNA-1"/>
    </source>
</evidence>
<dbReference type="PROSITE" id="PS00010">
    <property type="entry name" value="ASX_HYDROXYL"/>
    <property type="match status" value="1"/>
</dbReference>
<keyword evidence="9" id="KW-1185">Reference proteome</keyword>
<evidence type="ECO:0000256" key="4">
    <source>
        <dbReference type="ARBA" id="ARBA00023180"/>
    </source>
</evidence>
<dbReference type="WBParaSite" id="ACOC_0000732001-mRNA-1">
    <property type="protein sequence ID" value="ACOC_0000732001-mRNA-1"/>
    <property type="gene ID" value="ACOC_0000732001"/>
</dbReference>
<comment type="caution">
    <text evidence="5">Lacks conserved residue(s) required for the propagation of feature annotation.</text>
</comment>
<evidence type="ECO:0000259" key="7">
    <source>
        <dbReference type="PROSITE" id="PS50026"/>
    </source>
</evidence>
<feature type="region of interest" description="Disordered" evidence="6">
    <location>
        <begin position="1"/>
        <end position="23"/>
    </location>
</feature>
<dbReference type="PROSITE" id="PS50026">
    <property type="entry name" value="EGF_3"/>
    <property type="match status" value="1"/>
</dbReference>
<evidence type="ECO:0000313" key="9">
    <source>
        <dbReference type="Proteomes" id="UP000267027"/>
    </source>
</evidence>
<dbReference type="InterPro" id="IPR000742">
    <property type="entry name" value="EGF"/>
</dbReference>
<evidence type="ECO:0000256" key="6">
    <source>
        <dbReference type="SAM" id="MobiDB-lite"/>
    </source>
</evidence>
<dbReference type="SMART" id="SM00179">
    <property type="entry name" value="EGF_CA"/>
    <property type="match status" value="1"/>
</dbReference>
<keyword evidence="3 5" id="KW-1015">Disulfide bond</keyword>
<dbReference type="Pfam" id="PF00008">
    <property type="entry name" value="EGF"/>
    <property type="match status" value="1"/>
</dbReference>
<feature type="domain" description="EGF-like" evidence="7">
    <location>
        <begin position="29"/>
        <end position="72"/>
    </location>
</feature>
<dbReference type="Proteomes" id="UP000267027">
    <property type="component" value="Unassembled WGS sequence"/>
</dbReference>
<dbReference type="InterPro" id="IPR000152">
    <property type="entry name" value="EGF-type_Asp/Asn_hydroxyl_site"/>
</dbReference>
<evidence type="ECO:0000256" key="3">
    <source>
        <dbReference type="ARBA" id="ARBA00023157"/>
    </source>
</evidence>
<sequence>MKAKSPKRQPSTNDIKNNDNDNEDLYRPRLIRCFLYILVLLPSTCLNGGRCIDGTGGYVCECPRGYKGLRCQDVKDTIREETNSTLSSLRGREIGAGFVWGKITLISPIGNTPA</sequence>
<dbReference type="SMART" id="SM00181">
    <property type="entry name" value="EGF"/>
    <property type="match status" value="1"/>
</dbReference>
<dbReference type="CDD" id="cd00054">
    <property type="entry name" value="EGF_CA"/>
    <property type="match status" value="1"/>
</dbReference>
<accession>A0A0R3PPX9</accession>
<keyword evidence="4" id="KW-0325">Glycoprotein</keyword>
<proteinExistence type="predicted"/>
<evidence type="ECO:0000256" key="1">
    <source>
        <dbReference type="ARBA" id="ARBA00022536"/>
    </source>
</evidence>
<dbReference type="FunFam" id="2.10.25.10:FF:000143">
    <property type="entry name" value="Protein crumbs 1"/>
    <property type="match status" value="1"/>
</dbReference>
<organism evidence="10">
    <name type="scientific">Angiostrongylus costaricensis</name>
    <name type="common">Nematode worm</name>
    <dbReference type="NCBI Taxonomy" id="334426"/>
    <lineage>
        <taxon>Eukaryota</taxon>
        <taxon>Metazoa</taxon>
        <taxon>Ecdysozoa</taxon>
        <taxon>Nematoda</taxon>
        <taxon>Chromadorea</taxon>
        <taxon>Rhabditida</taxon>
        <taxon>Rhabditina</taxon>
        <taxon>Rhabditomorpha</taxon>
        <taxon>Strongyloidea</taxon>
        <taxon>Metastrongylidae</taxon>
        <taxon>Angiostrongylus</taxon>
    </lineage>
</organism>
<reference evidence="8 9" key="2">
    <citation type="submission" date="2018-11" db="EMBL/GenBank/DDBJ databases">
        <authorList>
            <consortium name="Pathogen Informatics"/>
        </authorList>
    </citation>
    <scope>NUCLEOTIDE SEQUENCE [LARGE SCALE GENOMIC DNA]</scope>
    <source>
        <strain evidence="8 9">Costa Rica</strain>
    </source>
</reference>
<dbReference type="PROSITE" id="PS01186">
    <property type="entry name" value="EGF_2"/>
    <property type="match status" value="1"/>
</dbReference>
<dbReference type="OrthoDB" id="5851394at2759"/>
<gene>
    <name evidence="8" type="ORF">ACOC_LOCUS7321</name>
</gene>
<evidence type="ECO:0000256" key="5">
    <source>
        <dbReference type="PROSITE-ProRule" id="PRU00076"/>
    </source>
</evidence>
<dbReference type="GO" id="GO:0005509">
    <property type="term" value="F:calcium ion binding"/>
    <property type="evidence" value="ECO:0007669"/>
    <property type="project" value="InterPro"/>
</dbReference>
<dbReference type="Gene3D" id="2.10.25.10">
    <property type="entry name" value="Laminin"/>
    <property type="match status" value="1"/>
</dbReference>
<reference evidence="10" key="1">
    <citation type="submission" date="2017-02" db="UniProtKB">
        <authorList>
            <consortium name="WormBaseParasite"/>
        </authorList>
    </citation>
    <scope>IDENTIFICATION</scope>
</reference>
<dbReference type="AlphaFoldDB" id="A0A0R3PPX9"/>
<name>A0A0R3PPX9_ANGCS</name>
<dbReference type="SUPFAM" id="SSF57196">
    <property type="entry name" value="EGF/Laminin"/>
    <property type="match status" value="1"/>
</dbReference>
<keyword evidence="2" id="KW-0677">Repeat</keyword>
<evidence type="ECO:0000313" key="8">
    <source>
        <dbReference type="EMBL" id="VDM58906.1"/>
    </source>
</evidence>
<dbReference type="EMBL" id="UYYA01004026">
    <property type="protein sequence ID" value="VDM58906.1"/>
    <property type="molecule type" value="Genomic_DNA"/>
</dbReference>
<protein>
    <submittedName>
        <fullName evidence="10">EGF-like domain-containing protein</fullName>
    </submittedName>
</protein>
<evidence type="ECO:0000256" key="2">
    <source>
        <dbReference type="ARBA" id="ARBA00022737"/>
    </source>
</evidence>
<dbReference type="PROSITE" id="PS00022">
    <property type="entry name" value="EGF_1"/>
    <property type="match status" value="1"/>
</dbReference>
<keyword evidence="1 5" id="KW-0245">EGF-like domain</keyword>
<feature type="disulfide bond" evidence="5">
    <location>
        <begin position="62"/>
        <end position="71"/>
    </location>
</feature>
<dbReference type="InterPro" id="IPR001881">
    <property type="entry name" value="EGF-like_Ca-bd_dom"/>
</dbReference>